<feature type="domain" description="GGDEF" evidence="7">
    <location>
        <begin position="330"/>
        <end position="463"/>
    </location>
</feature>
<dbReference type="InterPro" id="IPR000160">
    <property type="entry name" value="GGDEF_dom"/>
</dbReference>
<dbReference type="SUPFAM" id="SSF141868">
    <property type="entry name" value="EAL domain-like"/>
    <property type="match status" value="1"/>
</dbReference>
<evidence type="ECO:0000256" key="3">
    <source>
        <dbReference type="ARBA" id="ARBA00022989"/>
    </source>
</evidence>
<dbReference type="GO" id="GO:0071111">
    <property type="term" value="F:cyclic-guanylate-specific phosphodiesterase activity"/>
    <property type="evidence" value="ECO:0007669"/>
    <property type="project" value="InterPro"/>
</dbReference>
<proteinExistence type="predicted"/>
<dbReference type="InterPro" id="IPR006189">
    <property type="entry name" value="CHASE_dom"/>
</dbReference>
<comment type="caution">
    <text evidence="8">The sequence shown here is derived from an EMBL/GenBank/DDBJ whole genome shotgun (WGS) entry which is preliminary data.</text>
</comment>
<dbReference type="CDD" id="cd01949">
    <property type="entry name" value="GGDEF"/>
    <property type="match status" value="1"/>
</dbReference>
<dbReference type="Pfam" id="PF00563">
    <property type="entry name" value="EAL"/>
    <property type="match status" value="1"/>
</dbReference>
<name>A0AAW7XMN9_9GAMM</name>
<dbReference type="InterPro" id="IPR050706">
    <property type="entry name" value="Cyclic-di-GMP_PDE-like"/>
</dbReference>
<dbReference type="GO" id="GO:0016020">
    <property type="term" value="C:membrane"/>
    <property type="evidence" value="ECO:0007669"/>
    <property type="project" value="UniProtKB-SubCell"/>
</dbReference>
<evidence type="ECO:0000259" key="7">
    <source>
        <dbReference type="PROSITE" id="PS50887"/>
    </source>
</evidence>
<comment type="subcellular location">
    <subcellularLocation>
        <location evidence="1">Membrane</location>
    </subcellularLocation>
</comment>
<evidence type="ECO:0000259" key="6">
    <source>
        <dbReference type="PROSITE" id="PS50883"/>
    </source>
</evidence>
<evidence type="ECO:0000256" key="2">
    <source>
        <dbReference type="ARBA" id="ARBA00022692"/>
    </source>
</evidence>
<evidence type="ECO:0000313" key="8">
    <source>
        <dbReference type="EMBL" id="MDO6454962.1"/>
    </source>
</evidence>
<dbReference type="PANTHER" id="PTHR33121">
    <property type="entry name" value="CYCLIC DI-GMP PHOSPHODIESTERASE PDEF"/>
    <property type="match status" value="1"/>
</dbReference>
<dbReference type="Gene3D" id="3.30.70.270">
    <property type="match status" value="1"/>
</dbReference>
<keyword evidence="3" id="KW-1133">Transmembrane helix</keyword>
<dbReference type="Gene3D" id="3.20.20.450">
    <property type="entry name" value="EAL domain"/>
    <property type="match status" value="1"/>
</dbReference>
<dbReference type="InterPro" id="IPR035919">
    <property type="entry name" value="EAL_sf"/>
</dbReference>
<dbReference type="NCBIfam" id="TIGR00254">
    <property type="entry name" value="GGDEF"/>
    <property type="match status" value="1"/>
</dbReference>
<dbReference type="SMART" id="SM00052">
    <property type="entry name" value="EAL"/>
    <property type="match status" value="1"/>
</dbReference>
<dbReference type="PROSITE" id="PS50883">
    <property type="entry name" value="EAL"/>
    <property type="match status" value="1"/>
</dbReference>
<keyword evidence="2" id="KW-0812">Transmembrane</keyword>
<evidence type="ECO:0000259" key="5">
    <source>
        <dbReference type="PROSITE" id="PS50839"/>
    </source>
</evidence>
<dbReference type="Pfam" id="PF00990">
    <property type="entry name" value="GGDEF"/>
    <property type="match status" value="1"/>
</dbReference>
<dbReference type="InterPro" id="IPR042240">
    <property type="entry name" value="CHASE_sf"/>
</dbReference>
<dbReference type="EMBL" id="JAUOPG010000011">
    <property type="protein sequence ID" value="MDO6454962.1"/>
    <property type="molecule type" value="Genomic_DNA"/>
</dbReference>
<dbReference type="PROSITE" id="PS50839">
    <property type="entry name" value="CHASE"/>
    <property type="match status" value="1"/>
</dbReference>
<gene>
    <name evidence="8" type="ORF">Q4490_15435</name>
</gene>
<feature type="domain" description="EAL" evidence="6">
    <location>
        <begin position="472"/>
        <end position="723"/>
    </location>
</feature>
<evidence type="ECO:0000256" key="1">
    <source>
        <dbReference type="ARBA" id="ARBA00004370"/>
    </source>
</evidence>
<dbReference type="SMART" id="SM01079">
    <property type="entry name" value="CHASE"/>
    <property type="match status" value="1"/>
</dbReference>
<keyword evidence="4" id="KW-0472">Membrane</keyword>
<dbReference type="Gene3D" id="3.30.450.350">
    <property type="entry name" value="CHASE domain"/>
    <property type="match status" value="1"/>
</dbReference>
<organism evidence="8 9">
    <name type="scientific">Neptunomonas phycophila</name>
    <dbReference type="NCBI Taxonomy" id="1572645"/>
    <lineage>
        <taxon>Bacteria</taxon>
        <taxon>Pseudomonadati</taxon>
        <taxon>Pseudomonadota</taxon>
        <taxon>Gammaproteobacteria</taxon>
        <taxon>Oceanospirillales</taxon>
        <taxon>Oceanospirillaceae</taxon>
        <taxon>Neptunomonas</taxon>
    </lineage>
</organism>
<dbReference type="SMART" id="SM00267">
    <property type="entry name" value="GGDEF"/>
    <property type="match status" value="1"/>
</dbReference>
<accession>A0AAW7XMN9</accession>
<dbReference type="CDD" id="cd01948">
    <property type="entry name" value="EAL"/>
    <property type="match status" value="1"/>
</dbReference>
<evidence type="ECO:0000256" key="4">
    <source>
        <dbReference type="ARBA" id="ARBA00023136"/>
    </source>
</evidence>
<dbReference type="SUPFAM" id="SSF55073">
    <property type="entry name" value="Nucleotide cyclase"/>
    <property type="match status" value="1"/>
</dbReference>
<dbReference type="AlphaFoldDB" id="A0AAW7XMN9"/>
<evidence type="ECO:0000313" key="9">
    <source>
        <dbReference type="Proteomes" id="UP001169862"/>
    </source>
</evidence>
<dbReference type="InterPro" id="IPR029787">
    <property type="entry name" value="Nucleotide_cyclase"/>
</dbReference>
<protein>
    <submittedName>
        <fullName evidence="8">EAL domain-containing protein</fullName>
    </submittedName>
</protein>
<sequence length="723" mass="80366">MALKRIYSQRKLITAFVFLLTLAIGLYGVTLGHSLADAHLRAQMSALGNAKARFLESRLGHILTSTRIMALEINRSNGTINNFDEFASEIISSLGGISNLQLAPDGIVTEIYPLAGNEKALGHNILRDDKRRDEALLAIKERHLTLAGPFELVQGGIAVIGRYPVFLDAEVGSRFWGFCSVVIYLEELLKQAYLEDLLEQGYGYQLSRTDPVSKAPYIFLKSGFELEGISETVSINVPNSSWLLTVYEPHHGVELIDVLGGVLSVFFAGLLAFLANYYMRKPEVLKLIVDEKTAELEQLAFYDPLTGLANRRLLIEHLKYAVNKSIRNNIQSALLYLDLDDFKRINDSLGHEIGDGLLEEVSTRIVNNIRKGDIAARLGGDEFAVLFVNFSSTHNISQLVNKLIQVIEAPMLLQKKSLSISTSIGITLIPTDSDDVPTLLKNADIAMYAAKRKGKGGFKFFDSALQQAALDRLRIEEGLIQALERDEFRLHYQPIVNLNTEKVVSYEALIRWEHPESGLLSPDKFIAIAEESGILLHMGYWAINQACLLIKNTAYLGNARFGVAVNLSPRQFTDAELVPTIERFIENYEIDAKYLEVEVTETALMDCLDEACATLDKLRAMGINVAIDDFGTGYSSLSLLKRLPVDKLKIDRSFIMDLETDESGRKIVGTLISMAHTLELTVVAEGIETPSQCAILQSLGCEQGQGYFFSKPKSIEHYYEGLP</sequence>
<reference evidence="8" key="1">
    <citation type="submission" date="2023-07" db="EMBL/GenBank/DDBJ databases">
        <title>Genome content predicts the carbon catabolic preferences of heterotrophic bacteria.</title>
        <authorList>
            <person name="Gralka M."/>
        </authorList>
    </citation>
    <scope>NUCLEOTIDE SEQUENCE</scope>
    <source>
        <strain evidence="8">I2M16</strain>
    </source>
</reference>
<dbReference type="GO" id="GO:0007165">
    <property type="term" value="P:signal transduction"/>
    <property type="evidence" value="ECO:0007669"/>
    <property type="project" value="UniProtKB-ARBA"/>
</dbReference>
<dbReference type="InterPro" id="IPR043128">
    <property type="entry name" value="Rev_trsase/Diguanyl_cyclase"/>
</dbReference>
<dbReference type="RefSeq" id="WP_303551847.1">
    <property type="nucleotide sequence ID" value="NZ_JAUOPG010000011.1"/>
</dbReference>
<dbReference type="PANTHER" id="PTHR33121:SF70">
    <property type="entry name" value="SIGNALING PROTEIN YKOW"/>
    <property type="match status" value="1"/>
</dbReference>
<dbReference type="Proteomes" id="UP001169862">
    <property type="component" value="Unassembled WGS sequence"/>
</dbReference>
<feature type="domain" description="CHASE" evidence="5">
    <location>
        <begin position="104"/>
        <end position="197"/>
    </location>
</feature>
<dbReference type="PROSITE" id="PS50887">
    <property type="entry name" value="GGDEF"/>
    <property type="match status" value="1"/>
</dbReference>
<dbReference type="InterPro" id="IPR001633">
    <property type="entry name" value="EAL_dom"/>
</dbReference>
<dbReference type="Pfam" id="PF03924">
    <property type="entry name" value="CHASE"/>
    <property type="match status" value="1"/>
</dbReference>